<reference evidence="3" key="1">
    <citation type="journal article" date="2020" name="Stud. Mycol.">
        <title>101 Dothideomycetes genomes: a test case for predicting lifestyles and emergence of pathogens.</title>
        <authorList>
            <person name="Haridas S."/>
            <person name="Albert R."/>
            <person name="Binder M."/>
            <person name="Bloem J."/>
            <person name="Labutti K."/>
            <person name="Salamov A."/>
            <person name="Andreopoulos B."/>
            <person name="Baker S."/>
            <person name="Barry K."/>
            <person name="Bills G."/>
            <person name="Bluhm B."/>
            <person name="Cannon C."/>
            <person name="Castanera R."/>
            <person name="Culley D."/>
            <person name="Daum C."/>
            <person name="Ezra D."/>
            <person name="Gonzalez J."/>
            <person name="Henrissat B."/>
            <person name="Kuo A."/>
            <person name="Liang C."/>
            <person name="Lipzen A."/>
            <person name="Lutzoni F."/>
            <person name="Magnuson J."/>
            <person name="Mondo S."/>
            <person name="Nolan M."/>
            <person name="Ohm R."/>
            <person name="Pangilinan J."/>
            <person name="Park H.-J."/>
            <person name="Ramirez L."/>
            <person name="Alfaro M."/>
            <person name="Sun H."/>
            <person name="Tritt A."/>
            <person name="Yoshinaga Y."/>
            <person name="Zwiers L.-H."/>
            <person name="Turgeon B."/>
            <person name="Goodwin S."/>
            <person name="Spatafora J."/>
            <person name="Crous P."/>
            <person name="Grigoriev I."/>
        </authorList>
    </citation>
    <scope>NUCLEOTIDE SEQUENCE</scope>
    <source>
        <strain evidence="3">CBS 122368</strain>
    </source>
</reference>
<dbReference type="RefSeq" id="XP_033677289.1">
    <property type="nucleotide sequence ID" value="XM_033820094.1"/>
</dbReference>
<keyword evidence="2" id="KW-0472">Membrane</keyword>
<evidence type="ECO:0000256" key="2">
    <source>
        <dbReference type="SAM" id="Phobius"/>
    </source>
</evidence>
<evidence type="ECO:0000256" key="1">
    <source>
        <dbReference type="SAM" id="MobiDB-lite"/>
    </source>
</evidence>
<dbReference type="PANTHER" id="PTHR37544">
    <property type="entry name" value="SPRAY-RELATED"/>
    <property type="match status" value="1"/>
</dbReference>
<feature type="compositionally biased region" description="Polar residues" evidence="1">
    <location>
        <begin position="33"/>
        <end position="44"/>
    </location>
</feature>
<keyword evidence="4" id="KW-1185">Reference proteome</keyword>
<feature type="transmembrane region" description="Helical" evidence="2">
    <location>
        <begin position="1356"/>
        <end position="1378"/>
    </location>
</feature>
<sequence length="1485" mass="165406">MNGVARPNGGASRALNTSLSIDAFARELRMEQDGQTGSRAIDQNASAPPSPVSPVAGRPAGDRLSPAGNPSHQQTRRSHSSVTYVDGDDRVSDSSPRWLPWTLRWYLLLIPIAVSLILSVVISVLCWYSRSNYGLGRDDDSSALLFGWRFTPTLVVVLYCQLAFMIFEDVKRTEPFARMARPGGVSGFASILQSPRSWWKALAESFGRKKKGIPRSWVLLFSTLTYVIGFLALSPLSSSLLTSEDVAVKRSANFNLMEPAPDAALTLQPSRDTYFRTIGNFLQNVSTSAWIGDIYYAHPFWPASLEKVPLDPKVSSSVGTWTASSPVFSTELQCEALNLTGKGRNLRRLPITDDDGTPKNTTATDNITTFWFSMESPGGCDYSLEISLGSEFIPTGGLIWADLPTLVSQNNNGTTSTSIYQHNISANCQDRELFLVTTPWIDWGLGYAENQTFLSNFTMQGHICISSYYVARLPVIMRTSTLDSTMKIDDELFREKRVRVPPGLLDVGSLQDLSMAGNWTHYMAITTDDAFRAKAPMDGPGIILAAMHDFSLSNLVRSTQLVEEAQRLKQRFFGEILQRSLLQSSTAETQSSTGELTQIERRVVVVPEVGILMAVLFFVSFLLLAFTHWFSRPRQRPLHLFVDPSTPLGLGSLVASKRDVLVPLKPLDHSSKRERKAALRDKGYAVTRGVLHEAVAPATTKKQKSKKHNPDWRPRVMRLKTLTALLASLACLVVGLAVLKHYADRAELFQTFFVYQTSIPIFNKRISSIAPYSIVPTVLAVAVGLWWDSLDKSFRLLQPYLSMSKTTPSLSEGAGLQYQTSYWAWASFRAAKNRHWLLFAVTLGSTLSQVFIVSMSALFTREPGVSIDSLPVNRTLEIRQIPRVDLVAQIPGVHGYSEWRVMNMAFMNSTSNWMYTATIQLTLNGPEPAWSHQGWSFAPVDVSGFSNITSRSLQHTGDSLDDGVEIEPLVSSRNITLSTTGIRARVECSPSPHIANVASWLDEHDLTNKSTWNVTANPRDQRTGYQLPLYMFYDGRNYTNMYDDAYNYTTSALSHSAEVFCCANGTDQNQGSRASALGYWSPNQGGRFPFQKTNFTSKWIYGSARTDYYRIYDNQSIPGPLIFSEVPSLQALECMPIVETAEADVTVDQGTGQVYSYSLHGHPEPASVAWSDAFLTREDVSRVNDTSITSLNVTTSYGVFFLNTLLGAAQLPNLEKVPQNWRLPAYPEDQLLDDNTFNVRDTSTGLNMDFMSYSMYTLAGKDPRALLNQETLLNLTQLTFTTYFQHFVSSNFSLTNGGLAYQKIGEQLQTDLPIRFDTAQRAWVNDPAPVYPDLNTNRTAVATVSTRIEVLRMNAVATWLSVAILLWLMLTTVLIAALQRTYLGSIIRNFESPADVLVAIAGSDNFLNMIRDGTFAELRRNTNIRARLGWFVDATGRKRWGIEVVGGPNAVRWTEWPAYKPLRTVSTARSGRFERLKTRTKSFGL</sequence>
<evidence type="ECO:0000313" key="3">
    <source>
        <dbReference type="EMBL" id="KAF2242285.1"/>
    </source>
</evidence>
<dbReference type="Pfam" id="PF11915">
    <property type="entry name" value="DUF3433"/>
    <property type="match status" value="2"/>
</dbReference>
<feature type="transmembrane region" description="Helical" evidence="2">
    <location>
        <begin position="836"/>
        <end position="859"/>
    </location>
</feature>
<feature type="transmembrane region" description="Helical" evidence="2">
    <location>
        <begin position="150"/>
        <end position="167"/>
    </location>
</feature>
<dbReference type="PANTHER" id="PTHR37544:SF3">
    <property type="entry name" value="SPRAY"/>
    <property type="match status" value="1"/>
</dbReference>
<accession>A0A6A6HVT3</accession>
<feature type="transmembrane region" description="Helical" evidence="2">
    <location>
        <begin position="609"/>
        <end position="630"/>
    </location>
</feature>
<keyword evidence="2" id="KW-1133">Transmembrane helix</keyword>
<dbReference type="EMBL" id="ML987208">
    <property type="protein sequence ID" value="KAF2242285.1"/>
    <property type="molecule type" value="Genomic_DNA"/>
</dbReference>
<dbReference type="Proteomes" id="UP000800094">
    <property type="component" value="Unassembled WGS sequence"/>
</dbReference>
<feature type="transmembrane region" description="Helical" evidence="2">
    <location>
        <begin position="722"/>
        <end position="743"/>
    </location>
</feature>
<dbReference type="GeneID" id="54573424"/>
<dbReference type="OrthoDB" id="3248909at2759"/>
<organism evidence="3 4">
    <name type="scientific">Trematosphaeria pertusa</name>
    <dbReference type="NCBI Taxonomy" id="390896"/>
    <lineage>
        <taxon>Eukaryota</taxon>
        <taxon>Fungi</taxon>
        <taxon>Dikarya</taxon>
        <taxon>Ascomycota</taxon>
        <taxon>Pezizomycotina</taxon>
        <taxon>Dothideomycetes</taxon>
        <taxon>Pleosporomycetidae</taxon>
        <taxon>Pleosporales</taxon>
        <taxon>Massarineae</taxon>
        <taxon>Trematosphaeriaceae</taxon>
        <taxon>Trematosphaeria</taxon>
    </lineage>
</organism>
<feature type="transmembrane region" description="Helical" evidence="2">
    <location>
        <begin position="105"/>
        <end position="130"/>
    </location>
</feature>
<gene>
    <name evidence="3" type="ORF">BU26DRAFT_158198</name>
</gene>
<keyword evidence="2" id="KW-0812">Transmembrane</keyword>
<name>A0A6A6HVT3_9PLEO</name>
<proteinExistence type="predicted"/>
<feature type="transmembrane region" description="Helical" evidence="2">
    <location>
        <begin position="769"/>
        <end position="787"/>
    </location>
</feature>
<feature type="region of interest" description="Disordered" evidence="1">
    <location>
        <begin position="31"/>
        <end position="93"/>
    </location>
</feature>
<dbReference type="InterPro" id="IPR021840">
    <property type="entry name" value="DUF3433"/>
</dbReference>
<evidence type="ECO:0000313" key="4">
    <source>
        <dbReference type="Proteomes" id="UP000800094"/>
    </source>
</evidence>
<feature type="transmembrane region" description="Helical" evidence="2">
    <location>
        <begin position="217"/>
        <end position="236"/>
    </location>
</feature>
<protein>
    <submittedName>
        <fullName evidence="3">Uncharacterized protein</fullName>
    </submittedName>
</protein>